<dbReference type="PIRSF" id="PIRSF031551">
    <property type="entry name" value="DUF1706"/>
    <property type="match status" value="1"/>
</dbReference>
<dbReference type="RefSeq" id="WP_131679892.1">
    <property type="nucleotide sequence ID" value="NZ_SHCZ01000008.1"/>
</dbReference>
<dbReference type="Gene3D" id="1.20.120.450">
    <property type="entry name" value="dinb family like domain"/>
    <property type="match status" value="1"/>
</dbReference>
<comment type="caution">
    <text evidence="1">The sequence shown here is derived from an EMBL/GenBank/DDBJ whole genome shotgun (WGS) entry which is preliminary data.</text>
</comment>
<proteinExistence type="predicted"/>
<dbReference type="PANTHER" id="PTHR40658:SF4">
    <property type="entry name" value="HYPOTHETICAL CYTOSOLIC PROTEIN"/>
    <property type="match status" value="1"/>
</dbReference>
<sequence length="172" mass="20314">MSRPLTKDALLELAEKKYNELMSVIDSLSLEEQKGIFPFEERDRQIRDCLAHLHEWHNLFIKWANSNMDGDFIPFLPRPYTWGNYPEMNIEFWEKHQSTSLDSAKNLLAITHGQCLELINQLSNEELFTKRYFNWTGTTNLVNYAVSATSSHYKWALKIIKKYKKALKNKQI</sequence>
<dbReference type="AlphaFoldDB" id="A0AAP2JXH7"/>
<reference evidence="1" key="1">
    <citation type="submission" date="2019-02" db="EMBL/GenBank/DDBJ databases">
        <title>Genomic characterization of isolates from hospital effluents in KZN, South Africa.</title>
        <authorList>
            <person name="Ntshobeni N."/>
            <person name="Allam M."/>
            <person name="Ismail A."/>
            <person name="Amoako D."/>
            <person name="Essack S."/>
            <person name="Chenia H."/>
        </authorList>
    </citation>
    <scope>NUCLEOTIDE SEQUENCE</scope>
    <source>
        <strain evidence="1">AFE97_S1</strain>
    </source>
</reference>
<evidence type="ECO:0000313" key="2">
    <source>
        <dbReference type="Proteomes" id="UP000824410"/>
    </source>
</evidence>
<dbReference type="Proteomes" id="UP000824410">
    <property type="component" value="Unassembled WGS sequence"/>
</dbReference>
<dbReference type="Pfam" id="PF08020">
    <property type="entry name" value="DUF1706"/>
    <property type="match status" value="1"/>
</dbReference>
<dbReference type="PANTHER" id="PTHR40658">
    <property type="match status" value="1"/>
</dbReference>
<gene>
    <name evidence="1" type="ORF">EX242_09300</name>
</gene>
<name>A0AAP2JXH7_PRORE</name>
<evidence type="ECO:0000313" key="1">
    <source>
        <dbReference type="EMBL" id="MBX6980457.1"/>
    </source>
</evidence>
<dbReference type="InterPro" id="IPR012550">
    <property type="entry name" value="DUF1706"/>
</dbReference>
<dbReference type="SUPFAM" id="SSF109854">
    <property type="entry name" value="DinB/YfiT-like putative metalloenzymes"/>
    <property type="match status" value="1"/>
</dbReference>
<dbReference type="EMBL" id="SHDO01000010">
    <property type="protein sequence ID" value="MBX6980457.1"/>
    <property type="molecule type" value="Genomic_DNA"/>
</dbReference>
<organism evidence="1 2">
    <name type="scientific">Providencia rettgeri</name>
    <dbReference type="NCBI Taxonomy" id="587"/>
    <lineage>
        <taxon>Bacteria</taxon>
        <taxon>Pseudomonadati</taxon>
        <taxon>Pseudomonadota</taxon>
        <taxon>Gammaproteobacteria</taxon>
        <taxon>Enterobacterales</taxon>
        <taxon>Morganellaceae</taxon>
        <taxon>Providencia</taxon>
    </lineage>
</organism>
<protein>
    <submittedName>
        <fullName evidence="1">ClbS/DfsB family four-helix bundle protein</fullName>
    </submittedName>
</protein>
<accession>A0AAP2JXH7</accession>
<dbReference type="InterPro" id="IPR034660">
    <property type="entry name" value="DinB/YfiT-like"/>
</dbReference>